<accession>A0ABN1F8T7</accession>
<gene>
    <name evidence="2" type="ORF">GCM10010394_12780</name>
</gene>
<dbReference type="EMBL" id="BAAACA010000006">
    <property type="protein sequence ID" value="GAA0585331.1"/>
    <property type="molecule type" value="Genomic_DNA"/>
</dbReference>
<sequence>MQHGCPDCDALRAEARRPGVDLADLLHRVQLHELDPHPDPAPTPPKRGQKRPGRA</sequence>
<reference evidence="2 3" key="1">
    <citation type="journal article" date="2019" name="Int. J. Syst. Evol. Microbiol.">
        <title>The Global Catalogue of Microorganisms (GCM) 10K type strain sequencing project: providing services to taxonomists for standard genome sequencing and annotation.</title>
        <authorList>
            <consortium name="The Broad Institute Genomics Platform"/>
            <consortium name="The Broad Institute Genome Sequencing Center for Infectious Disease"/>
            <person name="Wu L."/>
            <person name="Ma J."/>
        </authorList>
    </citation>
    <scope>NUCLEOTIDE SEQUENCE [LARGE SCALE GENOMIC DNA]</scope>
    <source>
        <strain evidence="2 3">JCM 5067</strain>
    </source>
</reference>
<proteinExistence type="predicted"/>
<feature type="region of interest" description="Disordered" evidence="1">
    <location>
        <begin position="32"/>
        <end position="55"/>
    </location>
</feature>
<name>A0ABN1F8T7_9ACTN</name>
<organism evidence="2 3">
    <name type="scientific">Streptomyces crystallinus</name>
    <dbReference type="NCBI Taxonomy" id="68191"/>
    <lineage>
        <taxon>Bacteria</taxon>
        <taxon>Bacillati</taxon>
        <taxon>Actinomycetota</taxon>
        <taxon>Actinomycetes</taxon>
        <taxon>Kitasatosporales</taxon>
        <taxon>Streptomycetaceae</taxon>
        <taxon>Streptomyces</taxon>
    </lineage>
</organism>
<comment type="caution">
    <text evidence="2">The sequence shown here is derived from an EMBL/GenBank/DDBJ whole genome shotgun (WGS) entry which is preliminary data.</text>
</comment>
<evidence type="ECO:0000256" key="1">
    <source>
        <dbReference type="SAM" id="MobiDB-lite"/>
    </source>
</evidence>
<evidence type="ECO:0000313" key="3">
    <source>
        <dbReference type="Proteomes" id="UP001500668"/>
    </source>
</evidence>
<keyword evidence="3" id="KW-1185">Reference proteome</keyword>
<protein>
    <submittedName>
        <fullName evidence="2">Uncharacterized protein</fullName>
    </submittedName>
</protein>
<dbReference type="Proteomes" id="UP001500668">
    <property type="component" value="Unassembled WGS sequence"/>
</dbReference>
<evidence type="ECO:0000313" key="2">
    <source>
        <dbReference type="EMBL" id="GAA0585331.1"/>
    </source>
</evidence>